<feature type="domain" description="Sulfotransferase" evidence="3">
    <location>
        <begin position="78"/>
        <end position="201"/>
    </location>
</feature>
<dbReference type="Gene3D" id="3.40.50.300">
    <property type="entry name" value="P-loop containing nucleotide triphosphate hydrolases"/>
    <property type="match status" value="1"/>
</dbReference>
<dbReference type="GO" id="GO:0001517">
    <property type="term" value="F:N-acetylglucosamine 6-O-sulfotransferase activity"/>
    <property type="evidence" value="ECO:0007669"/>
    <property type="project" value="TreeGrafter"/>
</dbReference>
<reference evidence="4" key="1">
    <citation type="submission" date="2023-10" db="EMBL/GenBank/DDBJ databases">
        <title>Genome assemblies of two species of porcelain crab, Petrolisthes cinctipes and Petrolisthes manimaculis (Anomura: Porcellanidae).</title>
        <authorList>
            <person name="Angst P."/>
        </authorList>
    </citation>
    <scope>NUCLEOTIDE SEQUENCE</scope>
    <source>
        <strain evidence="4">PB745_01</strain>
        <tissue evidence="4">Gill</tissue>
    </source>
</reference>
<dbReference type="InterPro" id="IPR051135">
    <property type="entry name" value="Gal/GlcNAc/GalNAc_ST"/>
</dbReference>
<keyword evidence="2" id="KW-0812">Transmembrane</keyword>
<feature type="region of interest" description="Disordered" evidence="1">
    <location>
        <begin position="51"/>
        <end position="72"/>
    </location>
</feature>
<feature type="transmembrane region" description="Helical" evidence="2">
    <location>
        <begin position="6"/>
        <end position="23"/>
    </location>
</feature>
<keyword evidence="2" id="KW-1133">Transmembrane helix</keyword>
<evidence type="ECO:0000256" key="1">
    <source>
        <dbReference type="SAM" id="MobiDB-lite"/>
    </source>
</evidence>
<evidence type="ECO:0000313" key="5">
    <source>
        <dbReference type="Proteomes" id="UP001286313"/>
    </source>
</evidence>
<comment type="caution">
    <text evidence="4">The sequence shown here is derived from an EMBL/GenBank/DDBJ whole genome shotgun (WGS) entry which is preliminary data.</text>
</comment>
<name>A0AAE1GH05_PETCI</name>
<keyword evidence="2" id="KW-0472">Membrane</keyword>
<feature type="compositionally biased region" description="Polar residues" evidence="1">
    <location>
        <begin position="57"/>
        <end position="72"/>
    </location>
</feature>
<protein>
    <recommendedName>
        <fullName evidence="3">Sulfotransferase domain-containing protein</fullName>
    </recommendedName>
</protein>
<accession>A0AAE1GH05</accession>
<dbReference type="PANTHER" id="PTHR10704:SF44">
    <property type="entry name" value="LD35051P-RELATED"/>
    <property type="match status" value="1"/>
</dbReference>
<dbReference type="InterPro" id="IPR027417">
    <property type="entry name" value="P-loop_NTPase"/>
</dbReference>
<dbReference type="PANTHER" id="PTHR10704">
    <property type="entry name" value="CARBOHYDRATE SULFOTRANSFERASE"/>
    <property type="match status" value="1"/>
</dbReference>
<evidence type="ECO:0000313" key="4">
    <source>
        <dbReference type="EMBL" id="KAK3892545.1"/>
    </source>
</evidence>
<organism evidence="4 5">
    <name type="scientific">Petrolisthes cinctipes</name>
    <name type="common">Flat porcelain crab</name>
    <dbReference type="NCBI Taxonomy" id="88211"/>
    <lineage>
        <taxon>Eukaryota</taxon>
        <taxon>Metazoa</taxon>
        <taxon>Ecdysozoa</taxon>
        <taxon>Arthropoda</taxon>
        <taxon>Crustacea</taxon>
        <taxon>Multicrustacea</taxon>
        <taxon>Malacostraca</taxon>
        <taxon>Eumalacostraca</taxon>
        <taxon>Eucarida</taxon>
        <taxon>Decapoda</taxon>
        <taxon>Pleocyemata</taxon>
        <taxon>Anomura</taxon>
        <taxon>Galatheoidea</taxon>
        <taxon>Porcellanidae</taxon>
        <taxon>Petrolisthes</taxon>
    </lineage>
</organism>
<dbReference type="Proteomes" id="UP001286313">
    <property type="component" value="Unassembled WGS sequence"/>
</dbReference>
<gene>
    <name evidence="4" type="ORF">Pcinc_003621</name>
</gene>
<evidence type="ECO:0000256" key="2">
    <source>
        <dbReference type="SAM" id="Phobius"/>
    </source>
</evidence>
<sequence>MKVTFLRYLLCLMLVAATILMIFSSYERLHGMWAAENWRLINPNVGKQEGYDETQLEKSSNTGKKPSGGNNEPATHILLVSSMGRSGSSFLGQILSSIPSAFYYFEPLYRLSHHLQEDMVWQGLKGLFTCNMSRTFLYAVVNSATCLKSGGLVKGCRSKKVKVIKSIRTQVAWVAPLLKAMPSLKVIHLVRDPRGTICSMVSLGWLKWFRFRGCDTLSQDLLDGNTLTALYPNSHYVTVYVVTTCHSSISPLMHCTAPLHLTIHALHSSTSPFIHCTHPPHHSCIALHSSTSPFMHCTHPPHHSCIALHPFTSPFMHCTHPHHHSSTALIHLTTHALHCTPPPHHSCIALIHLTTHSPN</sequence>
<dbReference type="GO" id="GO:0006044">
    <property type="term" value="P:N-acetylglucosamine metabolic process"/>
    <property type="evidence" value="ECO:0007669"/>
    <property type="project" value="TreeGrafter"/>
</dbReference>
<dbReference type="GO" id="GO:0006790">
    <property type="term" value="P:sulfur compound metabolic process"/>
    <property type="evidence" value="ECO:0007669"/>
    <property type="project" value="TreeGrafter"/>
</dbReference>
<dbReference type="InterPro" id="IPR000863">
    <property type="entry name" value="Sulfotransferase_dom"/>
</dbReference>
<proteinExistence type="predicted"/>
<dbReference type="EMBL" id="JAWQEG010000253">
    <property type="protein sequence ID" value="KAK3892545.1"/>
    <property type="molecule type" value="Genomic_DNA"/>
</dbReference>
<dbReference type="AlphaFoldDB" id="A0AAE1GH05"/>
<evidence type="ECO:0000259" key="3">
    <source>
        <dbReference type="Pfam" id="PF00685"/>
    </source>
</evidence>
<keyword evidence="5" id="KW-1185">Reference proteome</keyword>
<dbReference type="SUPFAM" id="SSF52540">
    <property type="entry name" value="P-loop containing nucleoside triphosphate hydrolases"/>
    <property type="match status" value="1"/>
</dbReference>
<dbReference type="Pfam" id="PF00685">
    <property type="entry name" value="Sulfotransfer_1"/>
    <property type="match status" value="1"/>
</dbReference>